<dbReference type="CDD" id="cd00093">
    <property type="entry name" value="HTH_XRE"/>
    <property type="match status" value="1"/>
</dbReference>
<dbReference type="PATRIC" id="fig|1360.105.peg.1555"/>
<dbReference type="SMART" id="SM00530">
    <property type="entry name" value="HTH_XRE"/>
    <property type="match status" value="1"/>
</dbReference>
<dbReference type="GO" id="GO:0003677">
    <property type="term" value="F:DNA binding"/>
    <property type="evidence" value="ECO:0007669"/>
    <property type="project" value="InterPro"/>
</dbReference>
<dbReference type="SUPFAM" id="SSF47413">
    <property type="entry name" value="lambda repressor-like DNA-binding domains"/>
    <property type="match status" value="1"/>
</dbReference>
<dbReference type="Gene3D" id="1.10.260.40">
    <property type="entry name" value="lambda repressor-like DNA-binding domains"/>
    <property type="match status" value="1"/>
</dbReference>
<name>A0A0V8CWV6_LACLL</name>
<dbReference type="Pfam" id="PF12844">
    <property type="entry name" value="HTH_19"/>
    <property type="match status" value="1"/>
</dbReference>
<dbReference type="AlphaFoldDB" id="A0A0V8CWV6"/>
<evidence type="ECO:0000259" key="1">
    <source>
        <dbReference type="PROSITE" id="PS50943"/>
    </source>
</evidence>
<feature type="domain" description="HTH cro/C1-type" evidence="1">
    <location>
        <begin position="11"/>
        <end position="64"/>
    </location>
</feature>
<dbReference type="Proteomes" id="UP000053058">
    <property type="component" value="Unassembled WGS sequence"/>
</dbReference>
<dbReference type="InterPro" id="IPR001387">
    <property type="entry name" value="Cro/C1-type_HTH"/>
</dbReference>
<accession>A0A0V8CWV6</accession>
<dbReference type="EMBL" id="LKLN01000043">
    <property type="protein sequence ID" value="KSU05751.1"/>
    <property type="molecule type" value="Genomic_DNA"/>
</dbReference>
<sequence>MIEETIFYSRLKQEIKKSRKSTNQIERELGYSRNALHNYKNGTEPSGNRLIEIAEYFHVSPKFLIGKTDFSSENSPVILFDQLSDIQKYEMLKLCHTWSENLIKNVQLPDR</sequence>
<proteinExistence type="predicted"/>
<dbReference type="InterPro" id="IPR010982">
    <property type="entry name" value="Lambda_DNA-bd_dom_sf"/>
</dbReference>
<evidence type="ECO:0000313" key="2">
    <source>
        <dbReference type="EMBL" id="KSU05751.1"/>
    </source>
</evidence>
<gene>
    <name evidence="2" type="ORF">KF282_1358</name>
</gene>
<comment type="caution">
    <text evidence="2">The sequence shown here is derived from an EMBL/GenBank/DDBJ whole genome shotgun (WGS) entry which is preliminary data.</text>
</comment>
<evidence type="ECO:0000313" key="3">
    <source>
        <dbReference type="Proteomes" id="UP000053058"/>
    </source>
</evidence>
<dbReference type="RefSeq" id="WP_058219605.1">
    <property type="nucleotide sequence ID" value="NZ_LKLN01000043.1"/>
</dbReference>
<reference evidence="3" key="1">
    <citation type="submission" date="2015-10" db="EMBL/GenBank/DDBJ databases">
        <title>Draft Genome Sequences of 11 Lactococcus lactis subspecies cremoris strains.</title>
        <authorList>
            <person name="Wels M."/>
            <person name="Backus L."/>
            <person name="Boekhorst J."/>
            <person name="Dijkstra A."/>
            <person name="Beerthuizen M."/>
            <person name="Kelly W."/>
            <person name="Siezen R."/>
            <person name="Bachmann H."/>
            <person name="Van Hijum S."/>
        </authorList>
    </citation>
    <scope>NUCLEOTIDE SEQUENCE [LARGE SCALE GENOMIC DNA]</scope>
    <source>
        <strain evidence="3">KF282</strain>
    </source>
</reference>
<dbReference type="PROSITE" id="PS50943">
    <property type="entry name" value="HTH_CROC1"/>
    <property type="match status" value="1"/>
</dbReference>
<organism evidence="2 3">
    <name type="scientific">Lactococcus lactis subsp. lactis</name>
    <name type="common">Streptococcus lactis</name>
    <dbReference type="NCBI Taxonomy" id="1360"/>
    <lineage>
        <taxon>Bacteria</taxon>
        <taxon>Bacillati</taxon>
        <taxon>Bacillota</taxon>
        <taxon>Bacilli</taxon>
        <taxon>Lactobacillales</taxon>
        <taxon>Streptococcaceae</taxon>
        <taxon>Lactococcus</taxon>
    </lineage>
</organism>
<protein>
    <submittedName>
        <fullName evidence="2">Transcription regulator</fullName>
    </submittedName>
</protein>